<accession>A0A482JF14</accession>
<dbReference type="KEGG" id="vg:63926230"/>
<dbReference type="Proteomes" id="UP000294943">
    <property type="component" value="Segment"/>
</dbReference>
<evidence type="ECO:0000256" key="1">
    <source>
        <dbReference type="SAM" id="MobiDB-lite"/>
    </source>
</evidence>
<feature type="compositionally biased region" description="Polar residues" evidence="1">
    <location>
        <begin position="94"/>
        <end position="108"/>
    </location>
</feature>
<feature type="compositionally biased region" description="Basic residues" evidence="1">
    <location>
        <begin position="19"/>
        <end position="28"/>
    </location>
</feature>
<evidence type="ECO:0008006" key="4">
    <source>
        <dbReference type="Google" id="ProtNLM"/>
    </source>
</evidence>
<sequence length="108" mass="11722">MASKPPLRAVKDGETPPAPKKRAPRKAAPRTMAHAAKLSRKTMLETMRDKLAAAIDDPRAHPRDIANLMKQLDDVLLKLDALKPQKAVAAPQTAIANTPNASWDQDAI</sequence>
<name>A0A482JF14_9CAUD</name>
<proteinExistence type="predicted"/>
<evidence type="ECO:0000313" key="2">
    <source>
        <dbReference type="EMBL" id="QBP30216.1"/>
    </source>
</evidence>
<evidence type="ECO:0000313" key="3">
    <source>
        <dbReference type="Proteomes" id="UP000294943"/>
    </source>
</evidence>
<protein>
    <recommendedName>
        <fullName evidence="4">Terminase small subunit</fullName>
    </recommendedName>
</protein>
<dbReference type="EMBL" id="MK494105">
    <property type="protein sequence ID" value="QBP30216.1"/>
    <property type="molecule type" value="Genomic_DNA"/>
</dbReference>
<dbReference type="GeneID" id="63926230"/>
<feature type="region of interest" description="Disordered" evidence="1">
    <location>
        <begin position="89"/>
        <end position="108"/>
    </location>
</feature>
<reference evidence="2 3" key="1">
    <citation type="submission" date="2019-02" db="EMBL/GenBank/DDBJ databases">
        <authorList>
            <person name="Snodgrass R."/>
            <person name="Smith E."/>
            <person name="Crawford I."/>
            <person name="Engstrom J."/>
            <person name="Gendron A."/>
            <person name="Guevara E."/>
            <person name="Kramer K."/>
            <person name="Steinberg Z."/>
            <person name="Walls L."/>
            <person name="Wright R."/>
            <person name="Smith-Flores H.F."/>
            <person name="Ettinger A.-S.H."/>
            <person name="Haydock J."/>
            <person name="Anders K.R."/>
            <person name="Garlena R.A."/>
            <person name="Russell D.A."/>
            <person name="Pope W.H."/>
            <person name="Jacobs-Sera D."/>
            <person name="Hendrix R.W."/>
            <person name="Hatfull G.F."/>
        </authorList>
    </citation>
    <scope>NUCLEOTIDE SEQUENCE [LARGE SCALE GENOMIC DNA]</scope>
</reference>
<gene>
    <name evidence="2" type="primary">2</name>
    <name evidence="2" type="ORF">SEA_PINNIE_2</name>
</gene>
<dbReference type="RefSeq" id="YP_010051737.1">
    <property type="nucleotide sequence ID" value="NC_054447.1"/>
</dbReference>
<organism evidence="2 3">
    <name type="scientific">Mycobacterium phage Pinnie</name>
    <dbReference type="NCBI Taxonomy" id="2517965"/>
    <lineage>
        <taxon>Viruses</taxon>
        <taxon>Duplodnaviria</taxon>
        <taxon>Heunggongvirae</taxon>
        <taxon>Uroviricota</taxon>
        <taxon>Caudoviricetes</taxon>
        <taxon>Gclasvirinae</taxon>
        <taxon>Pinnievirus</taxon>
        <taxon>Pinnievirus pinnie</taxon>
    </lineage>
</organism>
<feature type="region of interest" description="Disordered" evidence="1">
    <location>
        <begin position="1"/>
        <end position="38"/>
    </location>
</feature>
<keyword evidence="3" id="KW-1185">Reference proteome</keyword>